<evidence type="ECO:0000313" key="2">
    <source>
        <dbReference type="EMBL" id="PPQ93438.1"/>
    </source>
</evidence>
<name>A0A409XRT4_PSICY</name>
<dbReference type="Proteomes" id="UP000283269">
    <property type="component" value="Unassembled WGS sequence"/>
</dbReference>
<dbReference type="InParanoid" id="A0A409XRT4"/>
<feature type="region of interest" description="Disordered" evidence="1">
    <location>
        <begin position="1"/>
        <end position="23"/>
    </location>
</feature>
<dbReference type="AlphaFoldDB" id="A0A409XRT4"/>
<protein>
    <submittedName>
        <fullName evidence="2">Uncharacterized protein</fullName>
    </submittedName>
</protein>
<evidence type="ECO:0000256" key="1">
    <source>
        <dbReference type="SAM" id="MobiDB-lite"/>
    </source>
</evidence>
<evidence type="ECO:0000313" key="3">
    <source>
        <dbReference type="Proteomes" id="UP000283269"/>
    </source>
</evidence>
<reference evidence="2 3" key="1">
    <citation type="journal article" date="2018" name="Evol. Lett.">
        <title>Horizontal gene cluster transfer increased hallucinogenic mushroom diversity.</title>
        <authorList>
            <person name="Reynolds H.T."/>
            <person name="Vijayakumar V."/>
            <person name="Gluck-Thaler E."/>
            <person name="Korotkin H.B."/>
            <person name="Matheny P.B."/>
            <person name="Slot J.C."/>
        </authorList>
    </citation>
    <scope>NUCLEOTIDE SEQUENCE [LARGE SCALE GENOMIC DNA]</scope>
    <source>
        <strain evidence="2 3">2631</strain>
    </source>
</reference>
<keyword evidence="3" id="KW-1185">Reference proteome</keyword>
<sequence length="84" mass="9345">MIDNTPQPVSSTSDDYTSARRTRTLRKEHALDYTKITGLIYTVTPSDGQRRQRETVTRAIPEEKLRSVLGAGAGASHVDDGEWI</sequence>
<comment type="caution">
    <text evidence="2">The sequence shown here is derived from an EMBL/GenBank/DDBJ whole genome shotgun (WGS) entry which is preliminary data.</text>
</comment>
<proteinExistence type="predicted"/>
<feature type="compositionally biased region" description="Polar residues" evidence="1">
    <location>
        <begin position="1"/>
        <end position="16"/>
    </location>
</feature>
<organism evidence="2 3">
    <name type="scientific">Psilocybe cyanescens</name>
    <dbReference type="NCBI Taxonomy" id="93625"/>
    <lineage>
        <taxon>Eukaryota</taxon>
        <taxon>Fungi</taxon>
        <taxon>Dikarya</taxon>
        <taxon>Basidiomycota</taxon>
        <taxon>Agaricomycotina</taxon>
        <taxon>Agaricomycetes</taxon>
        <taxon>Agaricomycetidae</taxon>
        <taxon>Agaricales</taxon>
        <taxon>Agaricineae</taxon>
        <taxon>Strophariaceae</taxon>
        <taxon>Psilocybe</taxon>
    </lineage>
</organism>
<gene>
    <name evidence="2" type="ORF">CVT25_004511</name>
</gene>
<dbReference type="EMBL" id="NHYD01000753">
    <property type="protein sequence ID" value="PPQ93438.1"/>
    <property type="molecule type" value="Genomic_DNA"/>
</dbReference>
<accession>A0A409XRT4</accession>